<dbReference type="EMBL" id="LCMJ01000038">
    <property type="protein sequence ID" value="KKU34421.1"/>
    <property type="molecule type" value="Genomic_DNA"/>
</dbReference>
<feature type="non-terminal residue" evidence="1">
    <location>
        <position position="342"/>
    </location>
</feature>
<dbReference type="AlphaFoldDB" id="A0A0G1PNS6"/>
<evidence type="ECO:0000313" key="2">
    <source>
        <dbReference type="Proteomes" id="UP000034067"/>
    </source>
</evidence>
<organism evidence="1 2">
    <name type="scientific">Candidatus Azambacteria bacterium GW2011_GWB1_46_27</name>
    <dbReference type="NCBI Taxonomy" id="1618617"/>
    <lineage>
        <taxon>Bacteria</taxon>
        <taxon>Candidatus Azamiibacteriota</taxon>
    </lineage>
</organism>
<dbReference type="Proteomes" id="UP000034067">
    <property type="component" value="Unassembled WGS sequence"/>
</dbReference>
<sequence length="342" mass="38243">MRKILALAFIIILGITLVSAIVEAPEVETSFFEKIINQFKNIFSIGTFSVIGDSQGCNLQPKTTLYLQKGQKLNPNQILNSECAGEGLADWFNNWKAWVEFGKNFNQEITCGSDECEIQFYCCPALSCSSPTTISCQIEKDSVGNTWYRCPNEEKILYYENNYKYCPSVEKVICWYKEAGSCKTREYSKSLCSECGKGDCSSYMNSPLYNSQSTCNSAIECTNECKPLDFGKFCSSSTAYQTCEKSGDCYKIKITNCPSGQVCSNGECIVSGEEDEEEKEEEVKTLSLTSNAYNEATPEQIARAMCNLGYECPITNDKILTSEEINVEDYNWTIKCVSSVVI</sequence>
<name>A0A0G1PNS6_9BACT</name>
<proteinExistence type="predicted"/>
<gene>
    <name evidence="1" type="ORF">UX48_C0038G0010</name>
</gene>
<evidence type="ECO:0000313" key="1">
    <source>
        <dbReference type="EMBL" id="KKU34421.1"/>
    </source>
</evidence>
<comment type="caution">
    <text evidence="1">The sequence shown here is derived from an EMBL/GenBank/DDBJ whole genome shotgun (WGS) entry which is preliminary data.</text>
</comment>
<reference evidence="1 2" key="1">
    <citation type="journal article" date="2015" name="Nature">
        <title>rRNA introns, odd ribosomes, and small enigmatic genomes across a large radiation of phyla.</title>
        <authorList>
            <person name="Brown C.T."/>
            <person name="Hug L.A."/>
            <person name="Thomas B.C."/>
            <person name="Sharon I."/>
            <person name="Castelle C.J."/>
            <person name="Singh A."/>
            <person name="Wilkins M.J."/>
            <person name="Williams K.H."/>
            <person name="Banfield J.F."/>
        </authorList>
    </citation>
    <scope>NUCLEOTIDE SEQUENCE [LARGE SCALE GENOMIC DNA]</scope>
</reference>
<protein>
    <submittedName>
        <fullName evidence="1">Uncharacterized protein</fullName>
    </submittedName>
</protein>
<accession>A0A0G1PNS6</accession>